<feature type="chain" id="PRO_5007807104" evidence="2">
    <location>
        <begin position="24"/>
        <end position="320"/>
    </location>
</feature>
<dbReference type="EMBL" id="LFZO01000170">
    <property type="protein sequence ID" value="KXT11980.1"/>
    <property type="molecule type" value="Genomic_DNA"/>
</dbReference>
<protein>
    <submittedName>
        <fullName evidence="4">Uncharacterized protein</fullName>
    </submittedName>
</protein>
<proteinExistence type="predicted"/>
<gene>
    <name evidence="4" type="ORF">AC579_3100</name>
    <name evidence="3" type="ORF">AC579_313</name>
</gene>
<evidence type="ECO:0000256" key="2">
    <source>
        <dbReference type="SAM" id="SignalP"/>
    </source>
</evidence>
<reference evidence="4 5" key="1">
    <citation type="submission" date="2015-07" db="EMBL/GenBank/DDBJ databases">
        <title>Comparative genomics of the Sigatoka disease complex on banana suggests a link between parallel evolutionary changes in Pseudocercospora fijiensis and Pseudocercospora eumusae and increased virulence on the banana host.</title>
        <authorList>
            <person name="Chang T.-C."/>
            <person name="Salvucci A."/>
            <person name="Crous P.W."/>
            <person name="Stergiopoulos I."/>
        </authorList>
    </citation>
    <scope>NUCLEOTIDE SEQUENCE [LARGE SCALE GENOMIC DNA]</scope>
    <source>
        <strain evidence="4 5">CBS 116634</strain>
    </source>
</reference>
<keyword evidence="2" id="KW-0732">Signal</keyword>
<sequence>MSIQIVSAMLYTMLAIASPLAGSIDPPTPLTHDTSLVRLDGNENLTSTSYRSDLRARQARPYQDAVEKGKKLWEMMINPDRDDQRGGKYTDLEKWGWVESQEKRLDIIQEKTGGLEEAFQACHLQFNEQTSTGVSMTHKKDTVDGGKTYPATYAEYSSIFNSVGGAIVIYTAHSPAYMLEASGTKPSKNNMPGISHPSDVVYLTWKNYAPSVPVRYVFVRGITSQSQPTRDIIWQALRTDNPNLKAPPQGWKNRHMFKRPGQNGERKKRDEPFYAVLGTFNFRATAYMIAQHQEMFRGKVISSIYIWGEGDYLHGMAHIA</sequence>
<organism evidence="4 5">
    <name type="scientific">Pseudocercospora musae</name>
    <dbReference type="NCBI Taxonomy" id="113226"/>
    <lineage>
        <taxon>Eukaryota</taxon>
        <taxon>Fungi</taxon>
        <taxon>Dikarya</taxon>
        <taxon>Ascomycota</taxon>
        <taxon>Pezizomycotina</taxon>
        <taxon>Dothideomycetes</taxon>
        <taxon>Dothideomycetidae</taxon>
        <taxon>Mycosphaerellales</taxon>
        <taxon>Mycosphaerellaceae</taxon>
        <taxon>Pseudocercospora</taxon>
    </lineage>
</organism>
<dbReference type="STRING" id="113226.A0A139IBC1"/>
<dbReference type="Proteomes" id="UP000073492">
    <property type="component" value="Unassembled WGS sequence"/>
</dbReference>
<evidence type="ECO:0000256" key="1">
    <source>
        <dbReference type="SAM" id="MobiDB-lite"/>
    </source>
</evidence>
<accession>A0A139IBC1</accession>
<comment type="caution">
    <text evidence="4">The sequence shown here is derived from an EMBL/GenBank/DDBJ whole genome shotgun (WGS) entry which is preliminary data.</text>
</comment>
<evidence type="ECO:0000313" key="5">
    <source>
        <dbReference type="Proteomes" id="UP000073492"/>
    </source>
</evidence>
<evidence type="ECO:0000313" key="4">
    <source>
        <dbReference type="EMBL" id="KXT11980.1"/>
    </source>
</evidence>
<feature type="signal peptide" evidence="2">
    <location>
        <begin position="1"/>
        <end position="23"/>
    </location>
</feature>
<dbReference type="OrthoDB" id="3635008at2759"/>
<feature type="region of interest" description="Disordered" evidence="1">
    <location>
        <begin position="244"/>
        <end position="268"/>
    </location>
</feature>
<dbReference type="AlphaFoldDB" id="A0A139IBC1"/>
<keyword evidence="5" id="KW-1185">Reference proteome</keyword>
<evidence type="ECO:0000313" key="3">
    <source>
        <dbReference type="EMBL" id="KXT11318.1"/>
    </source>
</evidence>
<dbReference type="EMBL" id="LFZO01000207">
    <property type="protein sequence ID" value="KXT11318.1"/>
    <property type="molecule type" value="Genomic_DNA"/>
</dbReference>
<name>A0A139IBC1_9PEZI</name>